<dbReference type="InterPro" id="IPR036388">
    <property type="entry name" value="WH-like_DNA-bd_sf"/>
</dbReference>
<evidence type="ECO:0000256" key="3">
    <source>
        <dbReference type="ARBA" id="ARBA00023015"/>
    </source>
</evidence>
<feature type="modified residue" description="4-aspartylphosphate" evidence="6">
    <location>
        <position position="51"/>
    </location>
</feature>
<dbReference type="InterPro" id="IPR016032">
    <property type="entry name" value="Sig_transdc_resp-reg_C-effctor"/>
</dbReference>
<dbReference type="AlphaFoldDB" id="A0A6S6SQH3"/>
<dbReference type="Pfam" id="PF00072">
    <property type="entry name" value="Response_reg"/>
    <property type="match status" value="1"/>
</dbReference>
<dbReference type="Pfam" id="PF00486">
    <property type="entry name" value="Trans_reg_C"/>
    <property type="match status" value="1"/>
</dbReference>
<dbReference type="SMART" id="SM00862">
    <property type="entry name" value="Trans_reg_C"/>
    <property type="match status" value="1"/>
</dbReference>
<keyword evidence="5" id="KW-0804">Transcription</keyword>
<evidence type="ECO:0000256" key="7">
    <source>
        <dbReference type="PROSITE-ProRule" id="PRU01091"/>
    </source>
</evidence>
<evidence type="ECO:0000256" key="1">
    <source>
        <dbReference type="ARBA" id="ARBA00022553"/>
    </source>
</evidence>
<keyword evidence="3" id="KW-0805">Transcription regulation</keyword>
<feature type="domain" description="Response regulatory" evidence="8">
    <location>
        <begin position="3"/>
        <end position="115"/>
    </location>
</feature>
<keyword evidence="4 7" id="KW-0238">DNA-binding</keyword>
<organism evidence="10">
    <name type="scientific">uncultured Sulfurovum sp</name>
    <dbReference type="NCBI Taxonomy" id="269237"/>
    <lineage>
        <taxon>Bacteria</taxon>
        <taxon>Pseudomonadati</taxon>
        <taxon>Campylobacterota</taxon>
        <taxon>Epsilonproteobacteria</taxon>
        <taxon>Campylobacterales</taxon>
        <taxon>Sulfurovaceae</taxon>
        <taxon>Sulfurovum</taxon>
        <taxon>environmental samples</taxon>
    </lineage>
</organism>
<dbReference type="GO" id="GO:0006355">
    <property type="term" value="P:regulation of DNA-templated transcription"/>
    <property type="evidence" value="ECO:0007669"/>
    <property type="project" value="InterPro"/>
</dbReference>
<dbReference type="GO" id="GO:0032993">
    <property type="term" value="C:protein-DNA complex"/>
    <property type="evidence" value="ECO:0007669"/>
    <property type="project" value="TreeGrafter"/>
</dbReference>
<dbReference type="InterPro" id="IPR001789">
    <property type="entry name" value="Sig_transdc_resp-reg_receiver"/>
</dbReference>
<dbReference type="Gene3D" id="6.10.250.690">
    <property type="match status" value="1"/>
</dbReference>
<dbReference type="PANTHER" id="PTHR48111:SF22">
    <property type="entry name" value="REGULATOR OF RPOS"/>
    <property type="match status" value="1"/>
</dbReference>
<proteinExistence type="predicted"/>
<keyword evidence="2" id="KW-0902">Two-component regulatory system</keyword>
<dbReference type="InterPro" id="IPR039420">
    <property type="entry name" value="WalR-like"/>
</dbReference>
<name>A0A6S6SQH3_9BACT</name>
<dbReference type="PROSITE" id="PS51755">
    <property type="entry name" value="OMPR_PHOB"/>
    <property type="match status" value="1"/>
</dbReference>
<dbReference type="GO" id="GO:0005829">
    <property type="term" value="C:cytosol"/>
    <property type="evidence" value="ECO:0007669"/>
    <property type="project" value="TreeGrafter"/>
</dbReference>
<accession>A0A6S6SQH3</accession>
<dbReference type="Gene3D" id="1.10.10.10">
    <property type="entry name" value="Winged helix-like DNA-binding domain superfamily/Winged helix DNA-binding domain"/>
    <property type="match status" value="1"/>
</dbReference>
<dbReference type="EMBL" id="CACVAX010000018">
    <property type="protein sequence ID" value="CAA6808443.1"/>
    <property type="molecule type" value="Genomic_DNA"/>
</dbReference>
<gene>
    <name evidence="10" type="ORF">HELGO_WM3867</name>
</gene>
<dbReference type="CDD" id="cd17574">
    <property type="entry name" value="REC_OmpR"/>
    <property type="match status" value="1"/>
</dbReference>
<evidence type="ECO:0000259" key="8">
    <source>
        <dbReference type="PROSITE" id="PS50110"/>
    </source>
</evidence>
<dbReference type="GO" id="GO:0000156">
    <property type="term" value="F:phosphorelay response regulator activity"/>
    <property type="evidence" value="ECO:0007669"/>
    <property type="project" value="TreeGrafter"/>
</dbReference>
<evidence type="ECO:0000259" key="9">
    <source>
        <dbReference type="PROSITE" id="PS51755"/>
    </source>
</evidence>
<dbReference type="SMART" id="SM00448">
    <property type="entry name" value="REC"/>
    <property type="match status" value="1"/>
</dbReference>
<dbReference type="SUPFAM" id="SSF46894">
    <property type="entry name" value="C-terminal effector domain of the bipartite response regulators"/>
    <property type="match status" value="1"/>
</dbReference>
<evidence type="ECO:0000313" key="10">
    <source>
        <dbReference type="EMBL" id="CAA6808443.1"/>
    </source>
</evidence>
<dbReference type="GO" id="GO:0000976">
    <property type="term" value="F:transcription cis-regulatory region binding"/>
    <property type="evidence" value="ECO:0007669"/>
    <property type="project" value="TreeGrafter"/>
</dbReference>
<dbReference type="Gene3D" id="3.40.50.2300">
    <property type="match status" value="1"/>
</dbReference>
<evidence type="ECO:0000256" key="4">
    <source>
        <dbReference type="ARBA" id="ARBA00023125"/>
    </source>
</evidence>
<dbReference type="PROSITE" id="PS50110">
    <property type="entry name" value="RESPONSE_REGULATORY"/>
    <property type="match status" value="1"/>
</dbReference>
<dbReference type="CDD" id="cd00383">
    <property type="entry name" value="trans_reg_C"/>
    <property type="match status" value="1"/>
</dbReference>
<evidence type="ECO:0000256" key="5">
    <source>
        <dbReference type="ARBA" id="ARBA00023163"/>
    </source>
</evidence>
<dbReference type="InterPro" id="IPR011006">
    <property type="entry name" value="CheY-like_superfamily"/>
</dbReference>
<keyword evidence="1 6" id="KW-0597">Phosphoprotein</keyword>
<evidence type="ECO:0000256" key="6">
    <source>
        <dbReference type="PROSITE-ProRule" id="PRU00169"/>
    </source>
</evidence>
<sequence length="219" mass="25227">MLKILMLEDDEVIANLLMRYLAQYAKVTHKIQPLEALELLDEQKFDIIILDLTLPQLDGLEVCKLMRKVSNAKIIISSARSDINDKLFALENGADDYLPKPYDPRELYARIKLLHARQGGTEDKDSKFKLDTNACLIYKEGKALELTMAEYQIMQLFLENKAQAFSRADIANSVDSHRFDSGIESINVLIGRLRKKVERDYKHPEYIKTVRGLGYKFDE</sequence>
<feature type="DNA-binding region" description="OmpR/PhoB-type" evidence="7">
    <location>
        <begin position="118"/>
        <end position="219"/>
    </location>
</feature>
<dbReference type="InterPro" id="IPR001867">
    <property type="entry name" value="OmpR/PhoB-type_DNA-bd"/>
</dbReference>
<protein>
    <submittedName>
        <fullName evidence="10">DNA-binding response regulator</fullName>
    </submittedName>
</protein>
<feature type="domain" description="OmpR/PhoB-type" evidence="9">
    <location>
        <begin position="118"/>
        <end position="219"/>
    </location>
</feature>
<dbReference type="SUPFAM" id="SSF52172">
    <property type="entry name" value="CheY-like"/>
    <property type="match status" value="1"/>
</dbReference>
<dbReference type="PANTHER" id="PTHR48111">
    <property type="entry name" value="REGULATOR OF RPOS"/>
    <property type="match status" value="1"/>
</dbReference>
<evidence type="ECO:0000256" key="2">
    <source>
        <dbReference type="ARBA" id="ARBA00023012"/>
    </source>
</evidence>
<reference evidence="10" key="1">
    <citation type="submission" date="2020-01" db="EMBL/GenBank/DDBJ databases">
        <authorList>
            <person name="Meier V. D."/>
            <person name="Meier V D."/>
        </authorList>
    </citation>
    <scope>NUCLEOTIDE SEQUENCE</scope>
    <source>
        <strain evidence="10">HLG_WM_MAG_04</strain>
    </source>
</reference>